<dbReference type="Pfam" id="PF05502">
    <property type="entry name" value="Dynactin_p62"/>
    <property type="match status" value="2"/>
</dbReference>
<evidence type="ECO:0000313" key="15">
    <source>
        <dbReference type="EMBL" id="KIR82193.1"/>
    </source>
</evidence>
<feature type="compositionally biased region" description="Basic and acidic residues" evidence="14">
    <location>
        <begin position="374"/>
        <end position="388"/>
    </location>
</feature>
<evidence type="ECO:0000256" key="8">
    <source>
        <dbReference type="ARBA" id="ARBA00022990"/>
    </source>
</evidence>
<evidence type="ECO:0000256" key="14">
    <source>
        <dbReference type="SAM" id="MobiDB-lite"/>
    </source>
</evidence>
<feature type="region of interest" description="Disordered" evidence="14">
    <location>
        <begin position="472"/>
        <end position="541"/>
    </location>
</feature>
<dbReference type="PANTHER" id="PTHR13034">
    <property type="entry name" value="DYNACTIN P62 SUBUNIT"/>
    <property type="match status" value="1"/>
</dbReference>
<feature type="compositionally biased region" description="Gly residues" evidence="14">
    <location>
        <begin position="502"/>
        <end position="511"/>
    </location>
</feature>
<dbReference type="Proteomes" id="UP000054272">
    <property type="component" value="Unassembled WGS sequence"/>
</dbReference>
<keyword evidence="9" id="KW-0175">Coiled coil</keyword>
<evidence type="ECO:0000256" key="7">
    <source>
        <dbReference type="ARBA" id="ARBA00022843"/>
    </source>
</evidence>
<comment type="subunit">
    <text evidence="13">Subunit of dynactin, a multiprotein complex part of a tripartite complex with dynein and a adapter, such as BICDL1, BICD2 or HOOK3. The dynactin complex is built around ACTR1A/ACTB filament and consists of an actin-related filament composed of a shoulder domain, a pointed end and a barbed end. Its length is defined by its flexible shoulder domain. The soulder is composed of 2 DCTN1 subunits, 4 DCTN2 and 2 DCTN3. The 4 DCNT2 (via N-terminus) bind the ACTR1A filament and act as molecular rulers to determine the length. The pointed end is important for binding dynein-dynactin cargo adapters. Consists of 4 subunits: ACTR10, DCNT4, DCTN5 and DCTN6. The barbed end is composed of a CAPZA1:CAPZB heterodimers, which binds ACTR1A/ACTB filament and dynactin and stabilizes dynactin. Interacts with ATP7B, but not ATP7A, in a copper-dependent manner. Interacts with ANK2; this interaction is required for localization at costameres. Interacts with N4BP2L1.</text>
</comment>
<evidence type="ECO:0000256" key="5">
    <source>
        <dbReference type="ARBA" id="ARBA00022499"/>
    </source>
</evidence>
<comment type="similarity">
    <text evidence="11">Belongs to the dynactin subunit 4 family.</text>
</comment>
<evidence type="ECO:0000256" key="10">
    <source>
        <dbReference type="ARBA" id="ARBA00023212"/>
    </source>
</evidence>
<dbReference type="InterPro" id="IPR008603">
    <property type="entry name" value="DCTN4"/>
</dbReference>
<evidence type="ECO:0000256" key="12">
    <source>
        <dbReference type="ARBA" id="ARBA00034864"/>
    </source>
</evidence>
<gene>
    <name evidence="15" type="ORF">I306_00707</name>
</gene>
<dbReference type="PANTHER" id="PTHR13034:SF2">
    <property type="entry name" value="DYNACTIN SUBUNIT 4"/>
    <property type="match status" value="1"/>
</dbReference>
<keyword evidence="10" id="KW-0206">Cytoskeleton</keyword>
<sequence length="602" mass="66529">MSVRYACSHLDTPAPPLPPSYPSSHPSFFPIEHLYFCEECDALRCDLCVGVEVASYFCPNCLFDVPGANVRADKNRCARSCFSCPQCSSSLSIQASDPPHDDATSGHESAAAPAGPAGPLYLLVCPGCRWSSKQIGWAFEKPTGIALQLLKTWTYPEQVGQEFDHIKDHLDSYISSTTSTTSTTTTTTTTSATPHRPKPSRHISHLTQMAAKALNRPVHGLAVRKRPPGQGQGPGPGGEREKVGWDELEVYKSKATWRAVGLEKGMEDVEAIKMVEQAGWEGVAALDRRWDKSWECDRMSKSSLPQRIPLRTKLTKRCPEPSCRHLLIQPDTKSVRMKIKMVAINYLPILEIGRRRRRGRRGLQRQPQPDMDEEHAGHDAEQREGERRRRERRRTRSGLASMSEEEEERPDTPLVAGETYTFQLALTNPLYDPIQIRLTQPPVPKHAPPANCAVRIATQHFTCNAAKDAWAYEDEDEDVEGGDGDGDGDGSEDTASMTTGSGMTGGLGAGTMGRKTRPSVLAGGGSARDKRREPGVEKRGNISKVPIEVDISETAGGDVEFDLEVRFTYRVEGEGMPGRKGGREEYKHFTFWARVNLGEVYV</sequence>
<feature type="region of interest" description="Disordered" evidence="14">
    <location>
        <begin position="222"/>
        <end position="243"/>
    </location>
</feature>
<evidence type="ECO:0000256" key="1">
    <source>
        <dbReference type="ARBA" id="ARBA00004300"/>
    </source>
</evidence>
<keyword evidence="7" id="KW-0832">Ubl conjugation</keyword>
<name>A0ABR5C390_9TREE</name>
<evidence type="ECO:0000256" key="2">
    <source>
        <dbReference type="ARBA" id="ARBA00004529"/>
    </source>
</evidence>
<feature type="region of interest" description="Disordered" evidence="14">
    <location>
        <begin position="358"/>
        <end position="412"/>
    </location>
</feature>
<feature type="compositionally biased region" description="Acidic residues" evidence="14">
    <location>
        <begin position="472"/>
        <end position="492"/>
    </location>
</feature>
<keyword evidence="8" id="KW-0007">Acetylation</keyword>
<evidence type="ECO:0000256" key="4">
    <source>
        <dbReference type="ARBA" id="ARBA00022490"/>
    </source>
</evidence>
<organism evidence="15 16">
    <name type="scientific">Cryptococcus gattii EJB2</name>
    <dbReference type="NCBI Taxonomy" id="1296103"/>
    <lineage>
        <taxon>Eukaryota</taxon>
        <taxon>Fungi</taxon>
        <taxon>Dikarya</taxon>
        <taxon>Basidiomycota</taxon>
        <taxon>Agaricomycotina</taxon>
        <taxon>Tremellomycetes</taxon>
        <taxon>Tremellales</taxon>
        <taxon>Cryptococcaceae</taxon>
        <taxon>Cryptococcus</taxon>
        <taxon>Cryptococcus gattii species complex</taxon>
    </lineage>
</organism>
<evidence type="ECO:0000256" key="3">
    <source>
        <dbReference type="ARBA" id="ARBA00004657"/>
    </source>
</evidence>
<comment type="subcellular location">
    <subcellularLocation>
        <location evidence="1">Cytoplasm</location>
        <location evidence="1">Cytoskeleton</location>
        <location evidence="1">Microtubule organizing center</location>
        <location evidence="1">Centrosome</location>
    </subcellularLocation>
    <subcellularLocation>
        <location evidence="2">Cytoplasm</location>
        <location evidence="2">Cytoskeleton</location>
        <location evidence="2">Stress fiber</location>
    </subcellularLocation>
    <subcellularLocation>
        <location evidence="3">Cytoplasm</location>
        <location evidence="3">Myofibril</location>
    </subcellularLocation>
</comment>
<proteinExistence type="inferred from homology"/>
<evidence type="ECO:0000256" key="13">
    <source>
        <dbReference type="ARBA" id="ARBA00093507"/>
    </source>
</evidence>
<feature type="compositionally biased region" description="Basic and acidic residues" evidence="14">
    <location>
        <begin position="527"/>
        <end position="540"/>
    </location>
</feature>
<protein>
    <recommendedName>
        <fullName evidence="12">Dynactin subunit 4</fullName>
    </recommendedName>
</protein>
<evidence type="ECO:0000313" key="16">
    <source>
        <dbReference type="Proteomes" id="UP000054272"/>
    </source>
</evidence>
<accession>A0ABR5C390</accession>
<evidence type="ECO:0000256" key="11">
    <source>
        <dbReference type="ARBA" id="ARBA00034776"/>
    </source>
</evidence>
<keyword evidence="5" id="KW-1017">Isopeptide bond</keyword>
<keyword evidence="16" id="KW-1185">Reference proteome</keyword>
<keyword evidence="6" id="KW-0597">Phosphoprotein</keyword>
<evidence type="ECO:0000256" key="9">
    <source>
        <dbReference type="ARBA" id="ARBA00023054"/>
    </source>
</evidence>
<dbReference type="EMBL" id="KN848574">
    <property type="protein sequence ID" value="KIR82193.1"/>
    <property type="molecule type" value="Genomic_DNA"/>
</dbReference>
<feature type="compositionally biased region" description="Low complexity" evidence="14">
    <location>
        <begin position="177"/>
        <end position="191"/>
    </location>
</feature>
<reference evidence="15 16" key="1">
    <citation type="submission" date="2015-01" db="EMBL/GenBank/DDBJ databases">
        <title>The Genome Sequence of Cryptococcus gattii EJB2.</title>
        <authorList>
            <consortium name="The Broad Institute Genomics Platform"/>
            <person name="Cuomo C."/>
            <person name="Litvintseva A."/>
            <person name="Chen Y."/>
            <person name="Heitman J."/>
            <person name="Sun S."/>
            <person name="Springer D."/>
            <person name="Dromer F."/>
            <person name="Young S."/>
            <person name="Zeng Q."/>
            <person name="Gargeya S."/>
            <person name="Abouelleil A."/>
            <person name="Alvarado L."/>
            <person name="Chapman S.B."/>
            <person name="Gainer-Dewar J."/>
            <person name="Goldberg J."/>
            <person name="Griggs A."/>
            <person name="Gujja S."/>
            <person name="Hansen M."/>
            <person name="Howarth C."/>
            <person name="Imamovic A."/>
            <person name="Larimer J."/>
            <person name="Murphy C."/>
            <person name="Naylor J."/>
            <person name="Pearson M."/>
            <person name="Priest M."/>
            <person name="Roberts A."/>
            <person name="Saif S."/>
            <person name="Shea T."/>
            <person name="Sykes S."/>
            <person name="Wortman J."/>
            <person name="Nusbaum C."/>
            <person name="Birren B."/>
        </authorList>
    </citation>
    <scope>NUCLEOTIDE SEQUENCE [LARGE SCALE GENOMIC DNA]</scope>
    <source>
        <strain evidence="15 16">EJB2</strain>
    </source>
</reference>
<evidence type="ECO:0000256" key="6">
    <source>
        <dbReference type="ARBA" id="ARBA00022553"/>
    </source>
</evidence>
<feature type="region of interest" description="Disordered" evidence="14">
    <location>
        <begin position="177"/>
        <end position="201"/>
    </location>
</feature>
<keyword evidence="4" id="KW-0963">Cytoplasm</keyword>